<sequence length="353" mass="38642">MQARTARNGFLLYVPINWLVAVPPLASMVSLHIWNSPLTRIVLSSPVGRTAGNKPHEVLSIQCALNRHMACKMGYRLIPEDGRISPDTLQAILIFQKMVGIQPADSIILPNGPTHQALCRDQIRMLQPTIACRIADHAQIRKVLISRLGIVERSQWGATNPSSIPHGDWDYRAIALHHAGNSFSCGMNGIEALRKAEKIDLSSFGQLSYHYAIDCQGTIYEALDIRHRGAHIEKGNTGVIGVVFLSDFSQRGEAGDHGPGVAQAFKKRGMLGGVSEFLGVQKDKLDFYNDEPSDFQRRAAENLVSTLKEFFPIKALGGHREFAAAAGSSRACPGVHGLAMAQQLRTHFGLMPP</sequence>
<dbReference type="KEGG" id="aaa:Acav_0561"/>
<dbReference type="InterPro" id="IPR002502">
    <property type="entry name" value="Amidase_domain"/>
</dbReference>
<organism evidence="3 4">
    <name type="scientific">Paracidovorax avenae (strain ATCC 19860 / DSM 7227 / CCUG 15838 / JCM 20985 / LMG 2117 / NCPPB 1011)</name>
    <name type="common">Acidovorax avenae</name>
    <dbReference type="NCBI Taxonomy" id="643561"/>
    <lineage>
        <taxon>Bacteria</taxon>
        <taxon>Pseudomonadati</taxon>
        <taxon>Pseudomonadota</taxon>
        <taxon>Betaproteobacteria</taxon>
        <taxon>Burkholderiales</taxon>
        <taxon>Comamonadaceae</taxon>
        <taxon>Paracidovorax</taxon>
    </lineage>
</organism>
<keyword evidence="1" id="KW-1133">Transmembrane helix</keyword>
<dbReference type="Gene3D" id="1.10.101.10">
    <property type="entry name" value="PGBD-like superfamily/PGBD"/>
    <property type="match status" value="1"/>
</dbReference>
<evidence type="ECO:0000313" key="3">
    <source>
        <dbReference type="EMBL" id="ADX44484.1"/>
    </source>
</evidence>
<dbReference type="EMBL" id="CP002521">
    <property type="protein sequence ID" value="ADX44484.1"/>
    <property type="molecule type" value="Genomic_DNA"/>
</dbReference>
<dbReference type="Proteomes" id="UP000002482">
    <property type="component" value="Chromosome"/>
</dbReference>
<dbReference type="CDD" id="cd06583">
    <property type="entry name" value="PGRP"/>
    <property type="match status" value="1"/>
</dbReference>
<evidence type="ECO:0000259" key="2">
    <source>
        <dbReference type="Pfam" id="PF01510"/>
    </source>
</evidence>
<protein>
    <submittedName>
        <fullName evidence="3">N-acetylmuramoyl-L-alanine amidase family 2</fullName>
    </submittedName>
</protein>
<dbReference type="Gene3D" id="3.40.80.10">
    <property type="entry name" value="Peptidoglycan recognition protein-like"/>
    <property type="match status" value="1"/>
</dbReference>
<dbReference type="InterPro" id="IPR036366">
    <property type="entry name" value="PGBDSf"/>
</dbReference>
<dbReference type="Pfam" id="PF01510">
    <property type="entry name" value="Amidase_2"/>
    <property type="match status" value="1"/>
</dbReference>
<dbReference type="InterPro" id="IPR036505">
    <property type="entry name" value="Amidase/PGRP_sf"/>
</dbReference>
<evidence type="ECO:0000256" key="1">
    <source>
        <dbReference type="SAM" id="Phobius"/>
    </source>
</evidence>
<accession>F0Q656</accession>
<proteinExistence type="predicted"/>
<dbReference type="GO" id="GO:0009253">
    <property type="term" value="P:peptidoglycan catabolic process"/>
    <property type="evidence" value="ECO:0007669"/>
    <property type="project" value="InterPro"/>
</dbReference>
<gene>
    <name evidence="3" type="ordered locus">Acav_0561</name>
</gene>
<reference evidence="3" key="1">
    <citation type="submission" date="2011-02" db="EMBL/GenBank/DDBJ databases">
        <title>Complete sequence of Acidovorax avenae subsp. avenae ATCC 19860.</title>
        <authorList>
            <consortium name="US DOE Joint Genome Institute"/>
            <person name="Lucas S."/>
            <person name="Copeland A."/>
            <person name="Lapidus A."/>
            <person name="Cheng J.-F."/>
            <person name="Goodwin L."/>
            <person name="Pitluck S."/>
            <person name="Chertkov O."/>
            <person name="Held B."/>
            <person name="Detter J.C."/>
            <person name="Han C."/>
            <person name="Tapia R."/>
            <person name="Land M."/>
            <person name="Hauser L."/>
            <person name="Kyrpides N."/>
            <person name="Ivanova N."/>
            <person name="Ovchinnikova G."/>
            <person name="Pagani I."/>
            <person name="Gordon S."/>
            <person name="Woyke T."/>
        </authorList>
    </citation>
    <scope>NUCLEOTIDE SEQUENCE</scope>
    <source>
        <strain evidence="3">ATCC 19860</strain>
    </source>
</reference>
<name>F0Q656_PARA1</name>
<dbReference type="GO" id="GO:0008745">
    <property type="term" value="F:N-acetylmuramoyl-L-alanine amidase activity"/>
    <property type="evidence" value="ECO:0007669"/>
    <property type="project" value="InterPro"/>
</dbReference>
<dbReference type="HOGENOM" id="CLU_784417_0_0_4"/>
<keyword evidence="1" id="KW-0472">Membrane</keyword>
<keyword evidence="1" id="KW-0812">Transmembrane</keyword>
<evidence type="ECO:0000313" key="4">
    <source>
        <dbReference type="Proteomes" id="UP000002482"/>
    </source>
</evidence>
<feature type="transmembrane region" description="Helical" evidence="1">
    <location>
        <begin position="12"/>
        <end position="34"/>
    </location>
</feature>
<keyword evidence="4" id="KW-1185">Reference proteome</keyword>
<dbReference type="SUPFAM" id="SSF55846">
    <property type="entry name" value="N-acetylmuramoyl-L-alanine amidase-like"/>
    <property type="match status" value="1"/>
</dbReference>
<dbReference type="AlphaFoldDB" id="F0Q656"/>
<feature type="domain" description="N-acetylmuramoyl-L-alanine amidase" evidence="2">
    <location>
        <begin position="172"/>
        <end position="334"/>
    </location>
</feature>